<dbReference type="RefSeq" id="WP_359656854.1">
    <property type="nucleotide sequence ID" value="NZ_JBEXZP010000153.1"/>
</dbReference>
<comment type="caution">
    <text evidence="1">The sequence shown here is derived from an EMBL/GenBank/DDBJ whole genome shotgun (WGS) entry which is preliminary data.</text>
</comment>
<accession>A0ABV2WFX3</accession>
<evidence type="ECO:0000313" key="1">
    <source>
        <dbReference type="EMBL" id="MEU0712220.1"/>
    </source>
</evidence>
<evidence type="ECO:0000313" key="2">
    <source>
        <dbReference type="Proteomes" id="UP001550378"/>
    </source>
</evidence>
<keyword evidence="2" id="KW-1185">Reference proteome</keyword>
<sequence length="64" mass="6994">MAIELSDELIELETRAWAEIQAQALTVETALAVQQAVVAHAEATGQERLAVETALKKTVRHPEN</sequence>
<reference evidence="1 2" key="1">
    <citation type="submission" date="2024-06" db="EMBL/GenBank/DDBJ databases">
        <title>The Natural Products Discovery Center: Release of the First 8490 Sequenced Strains for Exploring Actinobacteria Biosynthetic Diversity.</title>
        <authorList>
            <person name="Kalkreuter E."/>
            <person name="Kautsar S.A."/>
            <person name="Yang D."/>
            <person name="Bader C.D."/>
            <person name="Teijaro C.N."/>
            <person name="Fluegel L."/>
            <person name="Davis C.M."/>
            <person name="Simpson J.R."/>
            <person name="Lauterbach L."/>
            <person name="Steele A.D."/>
            <person name="Gui C."/>
            <person name="Meng S."/>
            <person name="Li G."/>
            <person name="Viehrig K."/>
            <person name="Ye F."/>
            <person name="Su P."/>
            <person name="Kiefer A.F."/>
            <person name="Nichols A."/>
            <person name="Cepeda A.J."/>
            <person name="Yan W."/>
            <person name="Fan B."/>
            <person name="Jiang Y."/>
            <person name="Adhikari A."/>
            <person name="Zheng C.-J."/>
            <person name="Schuster L."/>
            <person name="Cowan T.M."/>
            <person name="Smanski M.J."/>
            <person name="Chevrette M.G."/>
            <person name="De Carvalho L.P.S."/>
            <person name="Shen B."/>
        </authorList>
    </citation>
    <scope>NUCLEOTIDE SEQUENCE [LARGE SCALE GENOMIC DNA]</scope>
    <source>
        <strain evidence="1 2">NPDC006337</strain>
    </source>
</reference>
<proteinExistence type="predicted"/>
<protein>
    <submittedName>
        <fullName evidence="1">Uncharacterized protein</fullName>
    </submittedName>
</protein>
<dbReference type="EMBL" id="JBEXZR010000052">
    <property type="protein sequence ID" value="MEU0712220.1"/>
    <property type="molecule type" value="Genomic_DNA"/>
</dbReference>
<dbReference type="Proteomes" id="UP001550378">
    <property type="component" value="Unassembled WGS sequence"/>
</dbReference>
<organism evidence="1 2">
    <name type="scientific">Streptomyces lavendulocolor</name>
    <dbReference type="NCBI Taxonomy" id="67316"/>
    <lineage>
        <taxon>Bacteria</taxon>
        <taxon>Bacillati</taxon>
        <taxon>Actinomycetota</taxon>
        <taxon>Actinomycetes</taxon>
        <taxon>Kitasatosporales</taxon>
        <taxon>Streptomycetaceae</taxon>
        <taxon>Streptomyces</taxon>
    </lineage>
</organism>
<name>A0ABV2WFX3_9ACTN</name>
<gene>
    <name evidence="1" type="ORF">ABZ508_33220</name>
</gene>